<dbReference type="KEGG" id="mnv:MNVI_05470"/>
<evidence type="ECO:0000313" key="2">
    <source>
        <dbReference type="EMBL" id="BBY05229.1"/>
    </source>
</evidence>
<dbReference type="Proteomes" id="UP000466894">
    <property type="component" value="Chromosome"/>
</dbReference>
<proteinExistence type="predicted"/>
<dbReference type="InterPro" id="IPR011335">
    <property type="entry name" value="Restrct_endonuc-II-like"/>
</dbReference>
<dbReference type="EMBL" id="AP022583">
    <property type="protein sequence ID" value="BBY05229.1"/>
    <property type="molecule type" value="Genomic_DNA"/>
</dbReference>
<dbReference type="InterPro" id="IPR007569">
    <property type="entry name" value="DUF559"/>
</dbReference>
<dbReference type="OrthoDB" id="4390288at2"/>
<keyword evidence="4" id="KW-1185">Reference proteome</keyword>
<evidence type="ECO:0000313" key="4">
    <source>
        <dbReference type="Proteomes" id="UP000192374"/>
    </source>
</evidence>
<name>A0A7I7P9H7_9MYCO</name>
<dbReference type="EMBL" id="MVIC01000002">
    <property type="protein sequence ID" value="ORB18173.1"/>
    <property type="molecule type" value="Genomic_DNA"/>
</dbReference>
<reference evidence="2" key="3">
    <citation type="submission" date="2020-02" db="EMBL/GenBank/DDBJ databases">
        <authorList>
            <person name="Matsumoto Y."/>
            <person name="Motooka D."/>
            <person name="Nakamura S."/>
        </authorList>
    </citation>
    <scope>NUCLEOTIDE SEQUENCE</scope>
    <source>
        <strain evidence="2">JCM 16367</strain>
    </source>
</reference>
<dbReference type="Gene3D" id="3.40.960.10">
    <property type="entry name" value="VSR Endonuclease"/>
    <property type="match status" value="1"/>
</dbReference>
<organism evidence="2 5">
    <name type="scientific">Mycobacterium noviomagense</name>
    <dbReference type="NCBI Taxonomy" id="459858"/>
    <lineage>
        <taxon>Bacteria</taxon>
        <taxon>Bacillati</taxon>
        <taxon>Actinomycetota</taxon>
        <taxon>Actinomycetes</taxon>
        <taxon>Mycobacteriales</taxon>
        <taxon>Mycobacteriaceae</taxon>
        <taxon>Mycobacterium</taxon>
    </lineage>
</organism>
<dbReference type="RefSeq" id="WP_083084773.1">
    <property type="nucleotide sequence ID" value="NZ_AP022583.1"/>
</dbReference>
<gene>
    <name evidence="3" type="ORF">BST37_01720</name>
    <name evidence="2" type="ORF">MNVI_05470</name>
</gene>
<feature type="domain" description="DUF559" evidence="1">
    <location>
        <begin position="212"/>
        <end position="260"/>
    </location>
</feature>
<dbReference type="Pfam" id="PF04480">
    <property type="entry name" value="DUF559"/>
    <property type="match status" value="1"/>
</dbReference>
<dbReference type="SUPFAM" id="SSF52980">
    <property type="entry name" value="Restriction endonuclease-like"/>
    <property type="match status" value="1"/>
</dbReference>
<evidence type="ECO:0000313" key="5">
    <source>
        <dbReference type="Proteomes" id="UP000466894"/>
    </source>
</evidence>
<reference evidence="2 5" key="2">
    <citation type="journal article" date="2019" name="Emerg. Microbes Infect.">
        <title>Comprehensive subspecies identification of 175 nontuberculous mycobacteria species based on 7547 genomic profiles.</title>
        <authorList>
            <person name="Matsumoto Y."/>
            <person name="Kinjo T."/>
            <person name="Motooka D."/>
            <person name="Nabeya D."/>
            <person name="Jung N."/>
            <person name="Uechi K."/>
            <person name="Horii T."/>
            <person name="Iida T."/>
            <person name="Fujita J."/>
            <person name="Nakamura S."/>
        </authorList>
    </citation>
    <scope>NUCLEOTIDE SEQUENCE [LARGE SCALE GENOMIC DNA]</scope>
    <source>
        <strain evidence="2 5">JCM 16367</strain>
    </source>
</reference>
<dbReference type="Proteomes" id="UP000192374">
    <property type="component" value="Unassembled WGS sequence"/>
</dbReference>
<reference evidence="3 4" key="1">
    <citation type="submission" date="2017-02" db="EMBL/GenBank/DDBJ databases">
        <title>The new phylogeny of genus Mycobacterium.</title>
        <authorList>
            <person name="Tortoli E."/>
            <person name="Trovato A."/>
            <person name="Cirillo D.M."/>
        </authorList>
    </citation>
    <scope>NUCLEOTIDE SEQUENCE [LARGE SCALE GENOMIC DNA]</scope>
    <source>
        <strain evidence="3 4">DSM 45145</strain>
    </source>
</reference>
<dbReference type="AlphaFoldDB" id="A0A7I7P9H7"/>
<evidence type="ECO:0000313" key="3">
    <source>
        <dbReference type="EMBL" id="ORB18173.1"/>
    </source>
</evidence>
<sequence>MTTSEPFIGSEAIACGALRWHQLRSRFRAVFPDVYVRRDQQMTLQQRTVAAWLWSHRQGVIAGLTAAAWHGSKWVDDSSPVELIWSNARPPRGVRTYAVRLHCDESQLVASLPVTTAERTAFDIGRRGSVGAAVAHMDALVAATGIDLSHVADLAGRHRGARGLRQLETVLELVDAGAQSPKETWLRLLLIRAGLPRPRTQIPVVSADGRQTYYLDMGWEDVMVAVEYDGEHHRLDRWQYARDVRRSEELERLGWIVIRVLAGDRPADIVRRVRDALESRRSSLR</sequence>
<accession>A0A7I7P9H7</accession>
<protein>
    <recommendedName>
        <fullName evidence="1">DUF559 domain-containing protein</fullName>
    </recommendedName>
</protein>
<evidence type="ECO:0000259" key="1">
    <source>
        <dbReference type="Pfam" id="PF04480"/>
    </source>
</evidence>